<accession>A0A3E4YLI7</accession>
<protein>
    <submittedName>
        <fullName evidence="1">Uncharacterized protein</fullName>
    </submittedName>
</protein>
<name>A0A3E4YLI7_9FIRM</name>
<evidence type="ECO:0000313" key="2">
    <source>
        <dbReference type="Proteomes" id="UP000260758"/>
    </source>
</evidence>
<organism evidence="1 2">
    <name type="scientific">Agathobacter rectalis</name>
    <dbReference type="NCBI Taxonomy" id="39491"/>
    <lineage>
        <taxon>Bacteria</taxon>
        <taxon>Bacillati</taxon>
        <taxon>Bacillota</taxon>
        <taxon>Clostridia</taxon>
        <taxon>Lachnospirales</taxon>
        <taxon>Lachnospiraceae</taxon>
        <taxon>Agathobacter</taxon>
    </lineage>
</organism>
<dbReference type="AlphaFoldDB" id="A0A3E4YLI7"/>
<sequence>MKFYIQKDGKYLSMSKKDHHLYFSDYNEEEMIYFSNERQAFNTAYDYGANVVTFNQDLENK</sequence>
<dbReference type="RefSeq" id="WP_117718170.1">
    <property type="nucleotide sequence ID" value="NZ_QSTP01000001.1"/>
</dbReference>
<reference evidence="1 2" key="1">
    <citation type="submission" date="2018-08" db="EMBL/GenBank/DDBJ databases">
        <title>A genome reference for cultivated species of the human gut microbiota.</title>
        <authorList>
            <person name="Zou Y."/>
            <person name="Xue W."/>
            <person name="Luo G."/>
        </authorList>
    </citation>
    <scope>NUCLEOTIDE SEQUENCE [LARGE SCALE GENOMIC DNA]</scope>
    <source>
        <strain evidence="1 2">OM07-13</strain>
    </source>
</reference>
<evidence type="ECO:0000313" key="1">
    <source>
        <dbReference type="EMBL" id="RGM75412.1"/>
    </source>
</evidence>
<dbReference type="Proteomes" id="UP000260758">
    <property type="component" value="Unassembled WGS sequence"/>
</dbReference>
<comment type="caution">
    <text evidence="1">The sequence shown here is derived from an EMBL/GenBank/DDBJ whole genome shotgun (WGS) entry which is preliminary data.</text>
</comment>
<proteinExistence type="predicted"/>
<gene>
    <name evidence="1" type="ORF">DXB99_02510</name>
</gene>
<dbReference type="EMBL" id="QSTP01000001">
    <property type="protein sequence ID" value="RGM75412.1"/>
    <property type="molecule type" value="Genomic_DNA"/>
</dbReference>